<dbReference type="PROSITE" id="PS00785">
    <property type="entry name" value="5_NUCLEOTIDASE_1"/>
    <property type="match status" value="1"/>
</dbReference>
<dbReference type="Pfam" id="PF00149">
    <property type="entry name" value="Metallophos"/>
    <property type="match status" value="1"/>
</dbReference>
<dbReference type="InterPro" id="IPR036907">
    <property type="entry name" value="5'-Nucleotdase_C_sf"/>
</dbReference>
<dbReference type="InterPro" id="IPR006146">
    <property type="entry name" value="5'-Nucleotdase_CS"/>
</dbReference>
<keyword evidence="3" id="KW-0378">Hydrolase</keyword>
<dbReference type="PANTHER" id="PTHR11575">
    <property type="entry name" value="5'-NUCLEOTIDASE-RELATED"/>
    <property type="match status" value="1"/>
</dbReference>
<evidence type="ECO:0000259" key="5">
    <source>
        <dbReference type="Pfam" id="PF02872"/>
    </source>
</evidence>
<feature type="domain" description="Calcineurin-like phosphoesterase" evidence="4">
    <location>
        <begin position="38"/>
        <end position="290"/>
    </location>
</feature>
<feature type="domain" description="5'-Nucleotidase C-terminal" evidence="5">
    <location>
        <begin position="374"/>
        <end position="522"/>
    </location>
</feature>
<evidence type="ECO:0000313" key="6">
    <source>
        <dbReference type="EMBL" id="RXZ43844.1"/>
    </source>
</evidence>
<dbReference type="SUPFAM" id="SSF56300">
    <property type="entry name" value="Metallo-dependent phosphatases"/>
    <property type="match status" value="1"/>
</dbReference>
<name>A0ABY0FGL3_9NEIS</name>
<protein>
    <submittedName>
        <fullName evidence="6">Bifunctional metallophosphatase/5'-nucleotidase</fullName>
    </submittedName>
</protein>
<dbReference type="SUPFAM" id="SSF55816">
    <property type="entry name" value="5'-nucleotidase (syn. UDP-sugar hydrolase), C-terminal domain"/>
    <property type="match status" value="1"/>
</dbReference>
<dbReference type="PANTHER" id="PTHR11575:SF24">
    <property type="entry name" value="5'-NUCLEOTIDASE"/>
    <property type="match status" value="1"/>
</dbReference>
<dbReference type="Pfam" id="PF02872">
    <property type="entry name" value="5_nucleotid_C"/>
    <property type="match status" value="1"/>
</dbReference>
<sequence>MQRSLLAASLAALSLTACLSDGKAPATSAPGTPPVPVRLIAINDFHGNLETPGSKLSVPDPADPSKTVSVSAGGVDYLSAVIKASRAQVANSIVVSAGDLIGASPLISGLFHDEPAVEAMNALGLDINAVGNHEFDDGQTELLRMQNGGCKAGSTDTSCKRTGRFDGAKFRFLAANVEKADGKTIFPAYEIRKFGGIPVAVIGMTLKGTPEVVTPDGIKGLSFKDEAATVNKLVPELKKQGVEAIVVVVHEGGLQTGTYDECKGISGAIVDIVKGFDKAVDMVVSGHTHQAYNCVIDGRRVTSARNYGQMFTEIDFTLDPKTRDVQPASVKAVNRPVLTTGQPDGVLTQLVDAWRVLVAPVANRLSGSLAGSLTRIPSASGETTMGAVIADAMLASTLGNGAEVAFMNPGGVRAELTPDAGGNVTYSQIFTVQPFANTLMTMTLSGAQIDELLELQWADPTRTRILPVSMGFAYAYSKSAPYGQKVDIASITLNGTPIDAAKSYRVTVNSFMAGGGDGLTVLPKGTNRTGGKVDIDALEDYLKANPKLAVPVLNRITALP</sequence>
<feature type="chain" id="PRO_5044977713" evidence="3">
    <location>
        <begin position="20"/>
        <end position="560"/>
    </location>
</feature>
<dbReference type="Proteomes" id="UP000290682">
    <property type="component" value="Unassembled WGS sequence"/>
</dbReference>
<accession>A0ABY0FGL3</accession>
<dbReference type="Gene3D" id="3.90.780.10">
    <property type="entry name" value="5'-Nucleotidase, C-terminal domain"/>
    <property type="match status" value="1"/>
</dbReference>
<dbReference type="PROSITE" id="PS51257">
    <property type="entry name" value="PROKAR_LIPOPROTEIN"/>
    <property type="match status" value="1"/>
</dbReference>
<keyword evidence="7" id="KW-1185">Reference proteome</keyword>
<feature type="signal peptide" evidence="3">
    <location>
        <begin position="1"/>
        <end position="19"/>
    </location>
</feature>
<dbReference type="Gene3D" id="3.60.21.10">
    <property type="match status" value="1"/>
</dbReference>
<evidence type="ECO:0000259" key="4">
    <source>
        <dbReference type="Pfam" id="PF00149"/>
    </source>
</evidence>
<gene>
    <name evidence="6" type="ORF">EBB06_08180</name>
</gene>
<dbReference type="InterPro" id="IPR008334">
    <property type="entry name" value="5'-Nucleotdase_C"/>
</dbReference>
<comment type="similarity">
    <text evidence="1 3">Belongs to the 5'-nucleotidase family.</text>
</comment>
<evidence type="ECO:0000256" key="1">
    <source>
        <dbReference type="ARBA" id="ARBA00006654"/>
    </source>
</evidence>
<reference evidence="6 7" key="1">
    <citation type="submission" date="2018-10" db="EMBL/GenBank/DDBJ databases">
        <title>Draft genome of Fastidiocella sp. strain 375T, a bacterium isolated from a karstic cave dripping water.</title>
        <authorList>
            <person name="Coelho C."/>
            <person name="Verissimo A."/>
            <person name="Tiago I."/>
        </authorList>
    </citation>
    <scope>NUCLEOTIDE SEQUENCE [LARGE SCALE GENOMIC DNA]</scope>
    <source>
        <strain evidence="6 7">CAVE-375</strain>
    </source>
</reference>
<comment type="caution">
    <text evidence="6">The sequence shown here is derived from an EMBL/GenBank/DDBJ whole genome shotgun (WGS) entry which is preliminary data.</text>
</comment>
<evidence type="ECO:0000256" key="3">
    <source>
        <dbReference type="RuleBase" id="RU362119"/>
    </source>
</evidence>
<evidence type="ECO:0000313" key="7">
    <source>
        <dbReference type="Proteomes" id="UP000290682"/>
    </source>
</evidence>
<dbReference type="InterPro" id="IPR004843">
    <property type="entry name" value="Calcineurin-like_PHP"/>
</dbReference>
<dbReference type="InterPro" id="IPR029052">
    <property type="entry name" value="Metallo-depent_PP-like"/>
</dbReference>
<dbReference type="RefSeq" id="WP_129212720.1">
    <property type="nucleotide sequence ID" value="NZ_REGR01000006.1"/>
</dbReference>
<evidence type="ECO:0000256" key="2">
    <source>
        <dbReference type="ARBA" id="ARBA00022729"/>
    </source>
</evidence>
<proteinExistence type="inferred from homology"/>
<dbReference type="InterPro" id="IPR006179">
    <property type="entry name" value="5_nucleotidase/apyrase"/>
</dbReference>
<keyword evidence="2 3" id="KW-0732">Signal</keyword>
<dbReference type="PRINTS" id="PR01607">
    <property type="entry name" value="APYRASEFAMLY"/>
</dbReference>
<dbReference type="EMBL" id="REGR01000006">
    <property type="protein sequence ID" value="RXZ43844.1"/>
    <property type="molecule type" value="Genomic_DNA"/>
</dbReference>
<organism evidence="6 7">
    <name type="scientific">Crenobacter cavernae</name>
    <dbReference type="NCBI Taxonomy" id="2290923"/>
    <lineage>
        <taxon>Bacteria</taxon>
        <taxon>Pseudomonadati</taxon>
        <taxon>Pseudomonadota</taxon>
        <taxon>Betaproteobacteria</taxon>
        <taxon>Neisseriales</taxon>
        <taxon>Neisseriaceae</taxon>
        <taxon>Crenobacter</taxon>
    </lineage>
</organism>
<keyword evidence="3" id="KW-0547">Nucleotide-binding</keyword>